<dbReference type="AlphaFoldDB" id="A0A1I1E2H9"/>
<keyword evidence="1" id="KW-0472">Membrane</keyword>
<reference evidence="3" key="1">
    <citation type="submission" date="2016-10" db="EMBL/GenBank/DDBJ databases">
        <authorList>
            <person name="Varghese N."/>
            <person name="Submissions S."/>
        </authorList>
    </citation>
    <scope>NUCLEOTIDE SEQUENCE [LARGE SCALE GENOMIC DNA]</scope>
    <source>
        <strain evidence="3">DSM 13078</strain>
    </source>
</reference>
<dbReference type="EMBL" id="FOKW01000002">
    <property type="protein sequence ID" value="SFB81479.1"/>
    <property type="molecule type" value="Genomic_DNA"/>
</dbReference>
<keyword evidence="1" id="KW-0812">Transmembrane</keyword>
<gene>
    <name evidence="2" type="ORF">SAMN05444422_102164</name>
</gene>
<evidence type="ECO:0000313" key="3">
    <source>
        <dbReference type="Proteomes" id="UP000199161"/>
    </source>
</evidence>
<protein>
    <submittedName>
        <fullName evidence="2">Uncharacterized protein</fullName>
    </submittedName>
</protein>
<evidence type="ECO:0000256" key="1">
    <source>
        <dbReference type="SAM" id="Phobius"/>
    </source>
</evidence>
<accession>A0A1I1E2H9</accession>
<feature type="transmembrane region" description="Helical" evidence="1">
    <location>
        <begin position="28"/>
        <end position="56"/>
    </location>
</feature>
<evidence type="ECO:0000313" key="2">
    <source>
        <dbReference type="EMBL" id="SFB81479.1"/>
    </source>
</evidence>
<sequence length="101" mass="10524">MGVAPLRLDTMHDPRRPRRIPSIDDRTVLETALVSLATTGVFVAAMLAALVAASIAGDETAVSAPVAVLTGLATIGVAAIVLGPFRSRLARVVRRRRTAAP</sequence>
<keyword evidence="1" id="KW-1133">Transmembrane helix</keyword>
<organism evidence="2 3">
    <name type="scientific">Natronobacterium haloterrestre</name>
    <name type="common">Halobiforma haloterrestris</name>
    <dbReference type="NCBI Taxonomy" id="148448"/>
    <lineage>
        <taxon>Archaea</taxon>
        <taxon>Methanobacteriati</taxon>
        <taxon>Methanobacteriota</taxon>
        <taxon>Stenosarchaea group</taxon>
        <taxon>Halobacteria</taxon>
        <taxon>Halobacteriales</taxon>
        <taxon>Natrialbaceae</taxon>
        <taxon>Natronobacterium</taxon>
    </lineage>
</organism>
<feature type="transmembrane region" description="Helical" evidence="1">
    <location>
        <begin position="62"/>
        <end position="85"/>
    </location>
</feature>
<name>A0A1I1E2H9_NATHA</name>
<dbReference type="Proteomes" id="UP000199161">
    <property type="component" value="Unassembled WGS sequence"/>
</dbReference>
<proteinExistence type="predicted"/>
<keyword evidence="3" id="KW-1185">Reference proteome</keyword>